<feature type="domain" description="EamA" evidence="2">
    <location>
        <begin position="4"/>
        <end position="136"/>
    </location>
</feature>
<gene>
    <name evidence="3" type="ORF">C0W53_13985</name>
</gene>
<feature type="transmembrane region" description="Helical" evidence="1">
    <location>
        <begin position="94"/>
        <end position="114"/>
    </location>
</feature>
<name>A0AAX0YW17_9GAMM</name>
<keyword evidence="1" id="KW-1133">Transmembrane helix</keyword>
<dbReference type="InterPro" id="IPR037185">
    <property type="entry name" value="EmrE-like"/>
</dbReference>
<evidence type="ECO:0000313" key="3">
    <source>
        <dbReference type="EMBL" id="PSX44374.1"/>
    </source>
</evidence>
<feature type="transmembrane region" description="Helical" evidence="1">
    <location>
        <begin position="6"/>
        <end position="23"/>
    </location>
</feature>
<feature type="transmembrane region" description="Helical" evidence="1">
    <location>
        <begin position="153"/>
        <end position="170"/>
    </location>
</feature>
<feature type="transmembrane region" description="Helical" evidence="1">
    <location>
        <begin position="30"/>
        <end position="53"/>
    </location>
</feature>
<evidence type="ECO:0000259" key="2">
    <source>
        <dbReference type="Pfam" id="PF00892"/>
    </source>
</evidence>
<sequence>MTHFAILLVIFSSLLHAGWNILGKKNTGSSLAFALAASSTISLLLLPYLIWFLSTIGINSLPANFWYLAILTGIAQTVYIMALVTAYQYADIGVIYPIIRALPVLMVAIATTLLGQPSTWLQWLGFGLITIGCVVIPLQRFNQFNIRAYFNKGMFWSLIAALGTTAYSVIDKSALTIITHIADPILANQYSALFYLGIQFMMMLPPLLVCCCYNRNLEPIIQARQIKYSAGLAGIIMGITYCLVLLAMTTTANVSMVVALRQISIVFGLIMGVLFLGEKWYLTRTIGVSLILLGLIASLGLRA</sequence>
<feature type="transmembrane region" description="Helical" evidence="1">
    <location>
        <begin position="190"/>
        <end position="214"/>
    </location>
</feature>
<dbReference type="Proteomes" id="UP000240728">
    <property type="component" value="Unassembled WGS sequence"/>
</dbReference>
<feature type="transmembrane region" description="Helical" evidence="1">
    <location>
        <begin position="254"/>
        <end position="276"/>
    </location>
</feature>
<dbReference type="Gene3D" id="1.10.3730.20">
    <property type="match status" value="1"/>
</dbReference>
<feature type="transmembrane region" description="Helical" evidence="1">
    <location>
        <begin position="65"/>
        <end position="87"/>
    </location>
</feature>
<dbReference type="GO" id="GO:0016020">
    <property type="term" value="C:membrane"/>
    <property type="evidence" value="ECO:0007669"/>
    <property type="project" value="InterPro"/>
</dbReference>
<dbReference type="EMBL" id="PYOZ01000008">
    <property type="protein sequence ID" value="PSX44374.1"/>
    <property type="molecule type" value="Genomic_DNA"/>
</dbReference>
<dbReference type="InterPro" id="IPR000620">
    <property type="entry name" value="EamA_dom"/>
</dbReference>
<dbReference type="PANTHER" id="PTHR22911">
    <property type="entry name" value="ACYL-MALONYL CONDENSING ENZYME-RELATED"/>
    <property type="match status" value="1"/>
</dbReference>
<feature type="transmembrane region" description="Helical" evidence="1">
    <location>
        <begin position="120"/>
        <end position="141"/>
    </location>
</feature>
<dbReference type="SUPFAM" id="SSF103481">
    <property type="entry name" value="Multidrug resistance efflux transporter EmrE"/>
    <property type="match status" value="2"/>
</dbReference>
<keyword evidence="1" id="KW-0472">Membrane</keyword>
<accession>A0AAX0YW17</accession>
<dbReference type="RefSeq" id="WP_045041873.1">
    <property type="nucleotide sequence ID" value="NZ_JZTB01000002.1"/>
</dbReference>
<protein>
    <submittedName>
        <fullName evidence="3">Multidrug transporter</fullName>
    </submittedName>
</protein>
<reference evidence="3 4" key="1">
    <citation type="submission" date="2018-01" db="EMBL/GenBank/DDBJ databases">
        <title>Whole genome sequencing of Histamine producing bacteria.</title>
        <authorList>
            <person name="Butler K."/>
        </authorList>
    </citation>
    <scope>NUCLEOTIDE SEQUENCE [LARGE SCALE GENOMIC DNA]</scope>
    <source>
        <strain evidence="3 4">A1-4</strain>
    </source>
</reference>
<dbReference type="AlphaFoldDB" id="A0AAX0YW17"/>
<dbReference type="Pfam" id="PF00892">
    <property type="entry name" value="EamA"/>
    <property type="match status" value="2"/>
</dbReference>
<keyword evidence="4" id="KW-1185">Reference proteome</keyword>
<proteinExistence type="predicted"/>
<comment type="caution">
    <text evidence="3">The sequence shown here is derived from an EMBL/GenBank/DDBJ whole genome shotgun (WGS) entry which is preliminary data.</text>
</comment>
<evidence type="ECO:0000313" key="4">
    <source>
        <dbReference type="Proteomes" id="UP000240728"/>
    </source>
</evidence>
<feature type="transmembrane region" description="Helical" evidence="1">
    <location>
        <begin position="281"/>
        <end position="301"/>
    </location>
</feature>
<keyword evidence="1" id="KW-0812">Transmembrane</keyword>
<organism evidence="3 4">
    <name type="scientific">Photobacterium kishitanii</name>
    <dbReference type="NCBI Taxonomy" id="318456"/>
    <lineage>
        <taxon>Bacteria</taxon>
        <taxon>Pseudomonadati</taxon>
        <taxon>Pseudomonadota</taxon>
        <taxon>Gammaproteobacteria</taxon>
        <taxon>Vibrionales</taxon>
        <taxon>Vibrionaceae</taxon>
        <taxon>Photobacterium</taxon>
    </lineage>
</organism>
<dbReference type="PANTHER" id="PTHR22911:SF137">
    <property type="entry name" value="SOLUTE CARRIER FAMILY 35 MEMBER G2-RELATED"/>
    <property type="match status" value="1"/>
</dbReference>
<evidence type="ECO:0000256" key="1">
    <source>
        <dbReference type="SAM" id="Phobius"/>
    </source>
</evidence>
<feature type="transmembrane region" description="Helical" evidence="1">
    <location>
        <begin position="226"/>
        <end position="248"/>
    </location>
</feature>
<feature type="domain" description="EamA" evidence="2">
    <location>
        <begin position="152"/>
        <end position="297"/>
    </location>
</feature>